<evidence type="ECO:0000259" key="3">
    <source>
        <dbReference type="PROSITE" id="PS51725"/>
    </source>
</evidence>
<dbReference type="EMBL" id="CP042997">
    <property type="protein sequence ID" value="QEH39031.1"/>
    <property type="molecule type" value="Genomic_DNA"/>
</dbReference>
<gene>
    <name evidence="4" type="ORF">OJF2_76430</name>
</gene>
<dbReference type="SUPFAM" id="SSF54909">
    <property type="entry name" value="Dimeric alpha+beta barrel"/>
    <property type="match status" value="1"/>
</dbReference>
<sequence>MTTATAAATTPGPDLHASRSAAVAVQRVPPSARDAFLEWQREASRVAEGFAGYQGTDLFPPASGPGDEWVVVMRFDDEESLARWLDSPERGRLVEALRAKVGDFELRTVGDGFGPWFARRGRPEESEPASWKMALTVLLALYPTVMLLTILVGPLTSPLGLAGSMLIGNALSVSILQWVVMPRLTAGLAPWLRGGRTSWRVAPLLIVVTLAVLTALFRRVAG</sequence>
<evidence type="ECO:0000256" key="1">
    <source>
        <dbReference type="SAM" id="MobiDB-lite"/>
    </source>
</evidence>
<evidence type="ECO:0000313" key="4">
    <source>
        <dbReference type="EMBL" id="QEH39031.1"/>
    </source>
</evidence>
<name>A0A5B9WG96_9BACT</name>
<keyword evidence="2" id="KW-0812">Transmembrane</keyword>
<keyword evidence="2" id="KW-0472">Membrane</keyword>
<feature type="compositionally biased region" description="Low complexity" evidence="1">
    <location>
        <begin position="1"/>
        <end position="10"/>
    </location>
</feature>
<proteinExistence type="predicted"/>
<feature type="transmembrane region" description="Helical" evidence="2">
    <location>
        <begin position="129"/>
        <end position="153"/>
    </location>
</feature>
<dbReference type="InterPro" id="IPR038762">
    <property type="entry name" value="ABM_predict"/>
</dbReference>
<evidence type="ECO:0000313" key="5">
    <source>
        <dbReference type="Proteomes" id="UP000324233"/>
    </source>
</evidence>
<keyword evidence="5" id="KW-1185">Reference proteome</keyword>
<accession>A0A5B9WG96</accession>
<reference evidence="4 5" key="1">
    <citation type="submission" date="2019-08" db="EMBL/GenBank/DDBJ databases">
        <title>Deep-cultivation of Planctomycetes and their phenomic and genomic characterization uncovers novel biology.</title>
        <authorList>
            <person name="Wiegand S."/>
            <person name="Jogler M."/>
            <person name="Boedeker C."/>
            <person name="Pinto D."/>
            <person name="Vollmers J."/>
            <person name="Rivas-Marin E."/>
            <person name="Kohn T."/>
            <person name="Peeters S.H."/>
            <person name="Heuer A."/>
            <person name="Rast P."/>
            <person name="Oberbeckmann S."/>
            <person name="Bunk B."/>
            <person name="Jeske O."/>
            <person name="Meyerdierks A."/>
            <person name="Storesund J.E."/>
            <person name="Kallscheuer N."/>
            <person name="Luecker S."/>
            <person name="Lage O.M."/>
            <person name="Pohl T."/>
            <person name="Merkel B.J."/>
            <person name="Hornburger P."/>
            <person name="Mueller R.-W."/>
            <person name="Bruemmer F."/>
            <person name="Labrenz M."/>
            <person name="Spormann A.M."/>
            <person name="Op den Camp H."/>
            <person name="Overmann J."/>
            <person name="Amann R."/>
            <person name="Jetten M.S.M."/>
            <person name="Mascher T."/>
            <person name="Medema M.H."/>
            <person name="Devos D.P."/>
            <person name="Kaster A.-K."/>
            <person name="Ovreas L."/>
            <person name="Rohde M."/>
            <person name="Galperin M.Y."/>
            <person name="Jogler C."/>
        </authorList>
    </citation>
    <scope>NUCLEOTIDE SEQUENCE [LARGE SCALE GENOMIC DNA]</scope>
    <source>
        <strain evidence="4 5">OJF2</strain>
    </source>
</reference>
<evidence type="ECO:0000256" key="2">
    <source>
        <dbReference type="SAM" id="Phobius"/>
    </source>
</evidence>
<dbReference type="Gene3D" id="3.30.70.100">
    <property type="match status" value="1"/>
</dbReference>
<dbReference type="PANTHER" id="PTHR40057:SF1">
    <property type="entry name" value="SLR1162 PROTEIN"/>
    <property type="match status" value="1"/>
</dbReference>
<feature type="region of interest" description="Disordered" evidence="1">
    <location>
        <begin position="1"/>
        <end position="22"/>
    </location>
</feature>
<organism evidence="4 5">
    <name type="scientific">Aquisphaera giovannonii</name>
    <dbReference type="NCBI Taxonomy" id="406548"/>
    <lineage>
        <taxon>Bacteria</taxon>
        <taxon>Pseudomonadati</taxon>
        <taxon>Planctomycetota</taxon>
        <taxon>Planctomycetia</taxon>
        <taxon>Isosphaerales</taxon>
        <taxon>Isosphaeraceae</taxon>
        <taxon>Aquisphaera</taxon>
    </lineage>
</organism>
<dbReference type="OrthoDB" id="1494254at2"/>
<dbReference type="InterPro" id="IPR011008">
    <property type="entry name" value="Dimeric_a/b-barrel"/>
</dbReference>
<dbReference type="AlphaFoldDB" id="A0A5B9WG96"/>
<dbReference type="InterPro" id="IPR007138">
    <property type="entry name" value="ABM_dom"/>
</dbReference>
<feature type="domain" description="ABM" evidence="3">
    <location>
        <begin position="20"/>
        <end position="109"/>
    </location>
</feature>
<dbReference type="KEGG" id="agv:OJF2_76430"/>
<dbReference type="RefSeq" id="WP_148598400.1">
    <property type="nucleotide sequence ID" value="NZ_CP042997.1"/>
</dbReference>
<keyword evidence="2" id="KW-1133">Transmembrane helix</keyword>
<dbReference type="PANTHER" id="PTHR40057">
    <property type="entry name" value="SLR1162 PROTEIN"/>
    <property type="match status" value="1"/>
</dbReference>
<feature type="transmembrane region" description="Helical" evidence="2">
    <location>
        <begin position="201"/>
        <end position="221"/>
    </location>
</feature>
<dbReference type="Proteomes" id="UP000324233">
    <property type="component" value="Chromosome"/>
</dbReference>
<dbReference type="PROSITE" id="PS51725">
    <property type="entry name" value="ABM"/>
    <property type="match status" value="1"/>
</dbReference>
<protein>
    <recommendedName>
        <fullName evidence="3">ABM domain-containing protein</fullName>
    </recommendedName>
</protein>
<dbReference type="Pfam" id="PF03992">
    <property type="entry name" value="ABM"/>
    <property type="match status" value="1"/>
</dbReference>